<sequence length="340" mass="36007">MAHPAPETDILILKVSAAGDIKWEARVDIDAYDRPDVLAEFPGGYALAVTEYGREGSTAHILTYNEHGDARGRMNAEVGFGRVTALVPADGGGFLVATEMPGLVRVGARGEVLWERSFAGEDQGMVPVSLLAQNGQYVAAWEDKVACFDENGTRIWQTALDAAGGIGYHPVYPAPEGGVLVFAEGPDVFSGDRFEVYLQAVRLDENGTVLWTQDFGGEELNELLGARETAPGEFAVLYRSVTHSGNFWGGTERVSHGHLATLNDDGEVTGHHAIEGSGGAMIPAENGYLSVTAAGAGSTLVGRDITGHEVWRQEQPIDPYSFRGIGTADGGYLIAGSVAA</sequence>
<evidence type="ECO:0000313" key="2">
    <source>
        <dbReference type="Proteomes" id="UP001065682"/>
    </source>
</evidence>
<gene>
    <name evidence="1" type="ORF">FKB36_07365</name>
</gene>
<reference evidence="1" key="1">
    <citation type="submission" date="2019-06" db="EMBL/GenBank/DDBJ databases">
        <title>Methanoculleus strain from Tamsui River, Taipei, Taiwan.</title>
        <authorList>
            <person name="You Y.-T."/>
            <person name="Chen S.-C."/>
            <person name="Lai S.-J."/>
            <person name="Lee Y.-C."/>
            <person name="Lai M.-C."/>
        </authorList>
    </citation>
    <scope>NUCLEOTIDE SEQUENCE</scope>
    <source>
        <strain evidence="1">Afa-1</strain>
    </source>
</reference>
<dbReference type="EMBL" id="VHLL01000003">
    <property type="protein sequence ID" value="MCT8337315.1"/>
    <property type="molecule type" value="Genomic_DNA"/>
</dbReference>
<dbReference type="InterPro" id="IPR015943">
    <property type="entry name" value="WD40/YVTN_repeat-like_dom_sf"/>
</dbReference>
<organism evidence="1 2">
    <name type="scientific">Methanoculleus formosensis</name>
    <dbReference type="NCBI Taxonomy" id="2590886"/>
    <lineage>
        <taxon>Archaea</taxon>
        <taxon>Methanobacteriati</taxon>
        <taxon>Methanobacteriota</taxon>
        <taxon>Stenosarchaea group</taxon>
        <taxon>Methanomicrobia</taxon>
        <taxon>Methanomicrobiales</taxon>
        <taxon>Methanomicrobiaceae</taxon>
        <taxon>Methanoculleus</taxon>
    </lineage>
</organism>
<dbReference type="Proteomes" id="UP001065682">
    <property type="component" value="Unassembled WGS sequence"/>
</dbReference>
<comment type="caution">
    <text evidence="1">The sequence shown here is derived from an EMBL/GenBank/DDBJ whole genome shotgun (WGS) entry which is preliminary data.</text>
</comment>
<proteinExistence type="predicted"/>
<protein>
    <submittedName>
        <fullName evidence="1">Uncharacterized protein</fullName>
    </submittedName>
</protein>
<dbReference type="InterPro" id="IPR011047">
    <property type="entry name" value="Quinoprotein_ADH-like_sf"/>
</dbReference>
<accession>A0A9E4ZMY1</accession>
<keyword evidence="2" id="KW-1185">Reference proteome</keyword>
<dbReference type="Gene3D" id="2.130.10.10">
    <property type="entry name" value="YVTN repeat-like/Quinoprotein amine dehydrogenase"/>
    <property type="match status" value="1"/>
</dbReference>
<dbReference type="RefSeq" id="WP_261597419.1">
    <property type="nucleotide sequence ID" value="NZ_VHLL01000003.1"/>
</dbReference>
<dbReference type="AlphaFoldDB" id="A0A9E4ZMY1"/>
<name>A0A9E4ZMY1_9EURY</name>
<evidence type="ECO:0000313" key="1">
    <source>
        <dbReference type="EMBL" id="MCT8337315.1"/>
    </source>
</evidence>
<dbReference type="SUPFAM" id="SSF50998">
    <property type="entry name" value="Quinoprotein alcohol dehydrogenase-like"/>
    <property type="match status" value="1"/>
</dbReference>